<evidence type="ECO:0000313" key="1">
    <source>
        <dbReference type="EMBL" id="CDW43640.1"/>
    </source>
</evidence>
<dbReference type="AlphaFoldDB" id="A0A0K2UZY0"/>
<protein>
    <submittedName>
        <fullName evidence="1">Uncharacterized protein</fullName>
    </submittedName>
</protein>
<dbReference type="EMBL" id="HACA01026279">
    <property type="protein sequence ID" value="CDW43640.1"/>
    <property type="molecule type" value="Transcribed_RNA"/>
</dbReference>
<name>A0A0K2UZY0_LEPSM</name>
<accession>A0A0K2UZY0</accession>
<organism evidence="1">
    <name type="scientific">Lepeophtheirus salmonis</name>
    <name type="common">Salmon louse</name>
    <name type="synonym">Caligus salmonis</name>
    <dbReference type="NCBI Taxonomy" id="72036"/>
    <lineage>
        <taxon>Eukaryota</taxon>
        <taxon>Metazoa</taxon>
        <taxon>Ecdysozoa</taxon>
        <taxon>Arthropoda</taxon>
        <taxon>Crustacea</taxon>
        <taxon>Multicrustacea</taxon>
        <taxon>Hexanauplia</taxon>
        <taxon>Copepoda</taxon>
        <taxon>Siphonostomatoida</taxon>
        <taxon>Caligidae</taxon>
        <taxon>Lepeophtheirus</taxon>
    </lineage>
</organism>
<reference evidence="1" key="1">
    <citation type="submission" date="2014-05" db="EMBL/GenBank/DDBJ databases">
        <authorList>
            <person name="Chronopoulou M."/>
        </authorList>
    </citation>
    <scope>NUCLEOTIDE SEQUENCE</scope>
    <source>
        <tissue evidence="1">Whole organism</tissue>
    </source>
</reference>
<sequence length="65" mass="7598">MVAFEPIKELLTFARVGKQTGRTNLFNIKELFNLIKAKSPFDDTLKWELSRICIFFSSMILPYLL</sequence>
<proteinExistence type="predicted"/>